<feature type="compositionally biased region" description="Acidic residues" evidence="2">
    <location>
        <begin position="464"/>
        <end position="492"/>
    </location>
</feature>
<dbReference type="HOGENOM" id="CLU_019508_3_0_11"/>
<dbReference type="SUPFAM" id="SSF56300">
    <property type="entry name" value="Metallo-dependent phosphatases"/>
    <property type="match status" value="1"/>
</dbReference>
<dbReference type="InterPro" id="IPR029052">
    <property type="entry name" value="Metallo-depent_PP-like"/>
</dbReference>
<evidence type="ECO:0000256" key="4">
    <source>
        <dbReference type="SAM" id="SignalP"/>
    </source>
</evidence>
<accession>K0YR79</accession>
<feature type="compositionally biased region" description="Polar residues" evidence="2">
    <location>
        <begin position="498"/>
        <end position="517"/>
    </location>
</feature>
<evidence type="ECO:0000313" key="7">
    <source>
        <dbReference type="EMBL" id="EJZ82019.1"/>
    </source>
</evidence>
<dbReference type="InterPro" id="IPR015914">
    <property type="entry name" value="PAPs_N"/>
</dbReference>
<dbReference type="PANTHER" id="PTHR22953:SF153">
    <property type="entry name" value="PURPLE ACID PHOSPHATASE"/>
    <property type="match status" value="1"/>
</dbReference>
<evidence type="ECO:0000313" key="8">
    <source>
        <dbReference type="Proteomes" id="UP000006078"/>
    </source>
</evidence>
<feature type="signal peptide" evidence="4">
    <location>
        <begin position="1"/>
        <end position="32"/>
    </location>
</feature>
<comment type="caution">
    <text evidence="7">The sequence shown here is derived from an EMBL/GenBank/DDBJ whole genome shotgun (WGS) entry which is preliminary data.</text>
</comment>
<dbReference type="GO" id="GO:0046872">
    <property type="term" value="F:metal ion binding"/>
    <property type="evidence" value="ECO:0007669"/>
    <property type="project" value="InterPro"/>
</dbReference>
<reference evidence="7 8" key="1">
    <citation type="submission" date="2012-08" db="EMBL/GenBank/DDBJ databases">
        <title>The Genome Sequence of Turicella otitidis ATCC 51513.</title>
        <authorList>
            <consortium name="The Broad Institute Genome Sequencing Platform"/>
            <person name="Earl A."/>
            <person name="Ward D."/>
            <person name="Feldgarden M."/>
            <person name="Gevers D."/>
            <person name="Huys G."/>
            <person name="Walker B."/>
            <person name="Young S.K."/>
            <person name="Zeng Q."/>
            <person name="Gargeya S."/>
            <person name="Fitzgerald M."/>
            <person name="Haas B."/>
            <person name="Abouelleil A."/>
            <person name="Alvarado L."/>
            <person name="Arachchi H.M."/>
            <person name="Berlin A.M."/>
            <person name="Chapman S.B."/>
            <person name="Goldberg J."/>
            <person name="Griggs A."/>
            <person name="Gujja S."/>
            <person name="Hansen M."/>
            <person name="Howarth C."/>
            <person name="Imamovic A."/>
            <person name="Larimer J."/>
            <person name="McCowen C."/>
            <person name="Montmayeur A."/>
            <person name="Murphy C."/>
            <person name="Neiman D."/>
            <person name="Pearson M."/>
            <person name="Priest M."/>
            <person name="Roberts A."/>
            <person name="Saif S."/>
            <person name="Shea T."/>
            <person name="Sisk P."/>
            <person name="Sykes S."/>
            <person name="Wortman J."/>
            <person name="Nusbaum C."/>
            <person name="Birren B."/>
        </authorList>
    </citation>
    <scope>NUCLEOTIDE SEQUENCE [LARGE SCALE GENOMIC DNA]</scope>
    <source>
        <strain evidence="7 8">ATCC 51513</strain>
    </source>
</reference>
<dbReference type="SUPFAM" id="SSF49363">
    <property type="entry name" value="Purple acid phosphatase, N-terminal domain"/>
    <property type="match status" value="1"/>
</dbReference>
<dbReference type="AlphaFoldDB" id="K0YR79"/>
<evidence type="ECO:0000256" key="3">
    <source>
        <dbReference type="SAM" id="Phobius"/>
    </source>
</evidence>
<keyword evidence="3" id="KW-1133">Transmembrane helix</keyword>
<dbReference type="Gene3D" id="2.60.40.380">
    <property type="entry name" value="Purple acid phosphatase-like, N-terminal"/>
    <property type="match status" value="1"/>
</dbReference>
<sequence>MHVSKNLRLGRRAAAVALAAAVTGATLPGALAQDVAGQFAGDERLANADVENLVLNIGSDETQRNLAWYSENPDEQAVQLVEAGQEFGEAAVTVPAEVQGETTSGEYNHFATLTGLKPNTAYNYRVGSEESGWTEPIPFHTGAGAGDFSFLVFGDPQVGASGNLPADEAGWVDTVDVATKTHPESEFLFSVGDQVEHADNEEEYDSFFAPDQIREQPLVTVNGNHDVGSKAYEQHYNVPNLDKTAGAAATETSSGGDYWFIYNDVLFVVINSNNNDIAAHEQFIRDVVAEHGDEAKWKVMSFHHSIFSVADHVDDDEIKLMRSTFPQVFSELGFDVVLQGHDHSYTRSYVLDGEGKPAREDEVAAQDEVVAADDEVLYLTANSASGSKYYDIEAPDAEYASVINQEKVRNYTKVDVTDDELTFATYRSEENADGEQVNSVVDQVVLSRDAAEDPEPPAPQPEGPTEDGEAPIEDTESPEGEEQAQPEGESDEQAPAGETTSPAPQGQSASKSGSPLANTGVQVAGVAALAAVLVAGGAGALALARRRNS</sequence>
<dbReference type="EMBL" id="AHAE01000046">
    <property type="protein sequence ID" value="EJZ82019.1"/>
    <property type="molecule type" value="Genomic_DNA"/>
</dbReference>
<dbReference type="InterPro" id="IPR004843">
    <property type="entry name" value="Calcineurin-like_PHP"/>
</dbReference>
<dbReference type="InterPro" id="IPR008963">
    <property type="entry name" value="Purple_acid_Pase-like_N"/>
</dbReference>
<dbReference type="eggNOG" id="COG1409">
    <property type="taxonomic scope" value="Bacteria"/>
</dbReference>
<feature type="transmembrane region" description="Helical" evidence="3">
    <location>
        <begin position="523"/>
        <end position="544"/>
    </location>
</feature>
<dbReference type="Pfam" id="PF16656">
    <property type="entry name" value="Pur_ac_phosph_N"/>
    <property type="match status" value="1"/>
</dbReference>
<name>K0YR79_9CORY</name>
<protein>
    <submittedName>
        <fullName evidence="7">Uncharacterized protein</fullName>
    </submittedName>
</protein>
<feature type="domain" description="Calcineurin-like phosphoesterase" evidence="5">
    <location>
        <begin position="149"/>
        <end position="345"/>
    </location>
</feature>
<proteinExistence type="predicted"/>
<dbReference type="OrthoDB" id="9804511at2"/>
<evidence type="ECO:0000259" key="6">
    <source>
        <dbReference type="Pfam" id="PF16656"/>
    </source>
</evidence>
<evidence type="ECO:0000256" key="1">
    <source>
        <dbReference type="ARBA" id="ARBA00022729"/>
    </source>
</evidence>
<keyword evidence="3" id="KW-0472">Membrane</keyword>
<feature type="domain" description="Purple acid phosphatase N-terminal" evidence="6">
    <location>
        <begin position="51"/>
        <end position="141"/>
    </location>
</feature>
<keyword evidence="1 4" id="KW-0732">Signal</keyword>
<keyword evidence="3" id="KW-0812">Transmembrane</keyword>
<dbReference type="Pfam" id="PF00149">
    <property type="entry name" value="Metallophos"/>
    <property type="match status" value="1"/>
</dbReference>
<dbReference type="PATRIC" id="fig|883169.3.peg.1012"/>
<feature type="chain" id="PRO_5003845404" evidence="4">
    <location>
        <begin position="33"/>
        <end position="549"/>
    </location>
</feature>
<dbReference type="InterPro" id="IPR003961">
    <property type="entry name" value="FN3_dom"/>
</dbReference>
<dbReference type="PANTHER" id="PTHR22953">
    <property type="entry name" value="ACID PHOSPHATASE RELATED"/>
    <property type="match status" value="1"/>
</dbReference>
<dbReference type="GO" id="GO:0003993">
    <property type="term" value="F:acid phosphatase activity"/>
    <property type="evidence" value="ECO:0007669"/>
    <property type="project" value="InterPro"/>
</dbReference>
<dbReference type="Gene3D" id="3.60.21.10">
    <property type="match status" value="1"/>
</dbReference>
<dbReference type="Proteomes" id="UP000006078">
    <property type="component" value="Unassembled WGS sequence"/>
</dbReference>
<feature type="region of interest" description="Disordered" evidence="2">
    <location>
        <begin position="449"/>
        <end position="517"/>
    </location>
</feature>
<evidence type="ECO:0000259" key="5">
    <source>
        <dbReference type="Pfam" id="PF00149"/>
    </source>
</evidence>
<dbReference type="InterPro" id="IPR039331">
    <property type="entry name" value="PAPs-like"/>
</dbReference>
<evidence type="ECO:0000256" key="2">
    <source>
        <dbReference type="SAM" id="MobiDB-lite"/>
    </source>
</evidence>
<organism evidence="7 8">
    <name type="scientific">Corynebacterium otitidis ATCC 51513</name>
    <dbReference type="NCBI Taxonomy" id="883169"/>
    <lineage>
        <taxon>Bacteria</taxon>
        <taxon>Bacillati</taxon>
        <taxon>Actinomycetota</taxon>
        <taxon>Actinomycetes</taxon>
        <taxon>Mycobacteriales</taxon>
        <taxon>Corynebacteriaceae</taxon>
        <taxon>Corynebacterium</taxon>
    </lineage>
</organism>
<dbReference type="CDD" id="cd00063">
    <property type="entry name" value="FN3"/>
    <property type="match status" value="1"/>
</dbReference>
<keyword evidence="8" id="KW-1185">Reference proteome</keyword>
<gene>
    <name evidence="7" type="ORF">HMPREF9719_01049</name>
</gene>